<dbReference type="AlphaFoldDB" id="A0A498JLF5"/>
<proteinExistence type="predicted"/>
<evidence type="ECO:0000313" key="2">
    <source>
        <dbReference type="Proteomes" id="UP000290289"/>
    </source>
</evidence>
<protein>
    <submittedName>
        <fullName evidence="1">Uncharacterized protein</fullName>
    </submittedName>
</protein>
<reference evidence="1 2" key="1">
    <citation type="submission" date="2018-10" db="EMBL/GenBank/DDBJ databases">
        <title>A high-quality apple genome assembly.</title>
        <authorList>
            <person name="Hu J."/>
        </authorList>
    </citation>
    <scope>NUCLEOTIDE SEQUENCE [LARGE SCALE GENOMIC DNA]</scope>
    <source>
        <strain evidence="2">cv. HFTH1</strain>
        <tissue evidence="1">Young leaf</tissue>
    </source>
</reference>
<dbReference type="EMBL" id="RDQH01000332">
    <property type="protein sequence ID" value="RXH95687.1"/>
    <property type="molecule type" value="Genomic_DNA"/>
</dbReference>
<comment type="caution">
    <text evidence="1">The sequence shown here is derived from an EMBL/GenBank/DDBJ whole genome shotgun (WGS) entry which is preliminary data.</text>
</comment>
<name>A0A498JLF5_MALDO</name>
<organism evidence="1 2">
    <name type="scientific">Malus domestica</name>
    <name type="common">Apple</name>
    <name type="synonym">Pyrus malus</name>
    <dbReference type="NCBI Taxonomy" id="3750"/>
    <lineage>
        <taxon>Eukaryota</taxon>
        <taxon>Viridiplantae</taxon>
        <taxon>Streptophyta</taxon>
        <taxon>Embryophyta</taxon>
        <taxon>Tracheophyta</taxon>
        <taxon>Spermatophyta</taxon>
        <taxon>Magnoliopsida</taxon>
        <taxon>eudicotyledons</taxon>
        <taxon>Gunneridae</taxon>
        <taxon>Pentapetalae</taxon>
        <taxon>rosids</taxon>
        <taxon>fabids</taxon>
        <taxon>Rosales</taxon>
        <taxon>Rosaceae</taxon>
        <taxon>Amygdaloideae</taxon>
        <taxon>Maleae</taxon>
        <taxon>Malus</taxon>
    </lineage>
</organism>
<evidence type="ECO:0000313" key="1">
    <source>
        <dbReference type="EMBL" id="RXH95687.1"/>
    </source>
</evidence>
<gene>
    <name evidence="1" type="ORF">DVH24_008187</name>
</gene>
<keyword evidence="2" id="KW-1185">Reference proteome</keyword>
<sequence>MYCRLFTLKPLRLVNDCFWLSLGSLELLLPTLITNETRLLTILCIMLSHPHVIVHGSMNH</sequence>
<accession>A0A498JLF5</accession>
<dbReference type="Proteomes" id="UP000290289">
    <property type="component" value="Chromosome 6"/>
</dbReference>